<dbReference type="EMBL" id="SPRO01000014">
    <property type="protein sequence ID" value="TIC31140.1"/>
    <property type="molecule type" value="Genomic_DNA"/>
</dbReference>
<sequence length="535" mass="59403">MDSGRSTNSPAFSRSSTINGLQETEEKDQFKWLEIDDADDPQRWPQSRKLKVMMATIGFCILVSGASSSFAVGLNSMVSDLGTTEQLGTTALATFVVGFAVAPIFFAGASEELGRNWMYGITFVIYTVMFLPIGLCSSINGIIISRLIQGLAASSGSTMVAGTISDLYASHERGIYMSMFALSTMFSTGVTPMVYSFVPMRTSLTIAGSNGQGGWRWVQLIQCLVTAAWGIVMIFFVKETRLNVIMKKKARKIRKLTGDQTIRAHAEVYKPTKKELLHDSLLRPLTYLVQEPIVIGFSAFIGYAWAIFYSFIASITHVFLTLYSDNYGMNQGTVGFVYASIAVGSIFGFLFNYFFQEKFFFEKFKYNRPVECRLGGAMASGLIFPIGAFIYAFTLYSHVHWIGPCIGLTIILMGMFSIYLSSMSYLADCYQANASSALAAIALVRNLTGAIVILVIKQWYDGMGFVYAGLLISLLAVLFASVPIVLFFFGKRLRLRSKFAQEIARRQEEERLVLKNKELDGPNLEIDRRTSLQNV</sequence>
<organism evidence="12 16">
    <name type="scientific">Wallemia mellicola</name>
    <dbReference type="NCBI Taxonomy" id="1708541"/>
    <lineage>
        <taxon>Eukaryota</taxon>
        <taxon>Fungi</taxon>
        <taxon>Dikarya</taxon>
        <taxon>Basidiomycota</taxon>
        <taxon>Wallemiomycotina</taxon>
        <taxon>Wallemiomycetes</taxon>
        <taxon>Wallemiales</taxon>
        <taxon>Wallemiaceae</taxon>
        <taxon>Wallemia</taxon>
    </lineage>
</organism>
<feature type="transmembrane region" description="Helical" evidence="6">
    <location>
        <begin position="438"/>
        <end position="460"/>
    </location>
</feature>
<evidence type="ECO:0000256" key="1">
    <source>
        <dbReference type="ARBA" id="ARBA00004141"/>
    </source>
</evidence>
<dbReference type="GO" id="GO:0022857">
    <property type="term" value="F:transmembrane transporter activity"/>
    <property type="evidence" value="ECO:0007669"/>
    <property type="project" value="InterPro"/>
</dbReference>
<name>A0A4T0RFS8_9BASI</name>
<feature type="compositionally biased region" description="Polar residues" evidence="5">
    <location>
        <begin position="1"/>
        <end position="22"/>
    </location>
</feature>
<evidence type="ECO:0000313" key="17">
    <source>
        <dbReference type="Proteomes" id="UP000310708"/>
    </source>
</evidence>
<feature type="transmembrane region" description="Helical" evidence="6">
    <location>
        <begin position="401"/>
        <end position="426"/>
    </location>
</feature>
<dbReference type="PANTHER" id="PTHR23502">
    <property type="entry name" value="MAJOR FACILITATOR SUPERFAMILY"/>
    <property type="match status" value="1"/>
</dbReference>
<feature type="transmembrane region" description="Helical" evidence="6">
    <location>
        <begin position="376"/>
        <end position="395"/>
    </location>
</feature>
<dbReference type="EMBL" id="SPRW01000007">
    <property type="protein sequence ID" value="TIC69129.1"/>
    <property type="molecule type" value="Genomic_DNA"/>
</dbReference>
<evidence type="ECO:0000256" key="3">
    <source>
        <dbReference type="ARBA" id="ARBA00022989"/>
    </source>
</evidence>
<feature type="transmembrane region" description="Helical" evidence="6">
    <location>
        <begin position="176"/>
        <end position="197"/>
    </location>
</feature>
<evidence type="ECO:0000313" key="9">
    <source>
        <dbReference type="EMBL" id="TIC31140.1"/>
    </source>
</evidence>
<dbReference type="SUPFAM" id="SSF103473">
    <property type="entry name" value="MFS general substrate transporter"/>
    <property type="match status" value="1"/>
</dbReference>
<feature type="transmembrane region" description="Helical" evidence="6">
    <location>
        <begin position="217"/>
        <end position="237"/>
    </location>
</feature>
<feature type="transmembrane region" description="Helical" evidence="6">
    <location>
        <begin position="466"/>
        <end position="489"/>
    </location>
</feature>
<accession>A0A4T0RFS8</accession>
<feature type="transmembrane region" description="Helical" evidence="6">
    <location>
        <begin position="293"/>
        <end position="315"/>
    </location>
</feature>
<dbReference type="EMBL" id="SPRX01000011">
    <property type="protein sequence ID" value="TIC67519.1"/>
    <property type="molecule type" value="Genomic_DNA"/>
</dbReference>
<dbReference type="Proteomes" id="UP000309601">
    <property type="component" value="Unassembled WGS sequence"/>
</dbReference>
<evidence type="ECO:0000256" key="5">
    <source>
        <dbReference type="SAM" id="MobiDB-lite"/>
    </source>
</evidence>
<evidence type="ECO:0000313" key="8">
    <source>
        <dbReference type="EMBL" id="TIC01366.1"/>
    </source>
</evidence>
<dbReference type="Proteomes" id="UP000305647">
    <property type="component" value="Unassembled WGS sequence"/>
</dbReference>
<evidence type="ECO:0000256" key="2">
    <source>
        <dbReference type="ARBA" id="ARBA00022692"/>
    </source>
</evidence>
<protein>
    <submittedName>
        <fullName evidence="12">MFS general substrate transporter</fullName>
    </submittedName>
</protein>
<keyword evidence="3 6" id="KW-1133">Transmembrane helix</keyword>
<evidence type="ECO:0000256" key="4">
    <source>
        <dbReference type="ARBA" id="ARBA00023136"/>
    </source>
</evidence>
<dbReference type="InterPro" id="IPR011701">
    <property type="entry name" value="MFS"/>
</dbReference>
<dbReference type="Proteomes" id="UP000307169">
    <property type="component" value="Unassembled WGS sequence"/>
</dbReference>
<dbReference type="InterPro" id="IPR036259">
    <property type="entry name" value="MFS_trans_sf"/>
</dbReference>
<evidence type="ECO:0000313" key="10">
    <source>
        <dbReference type="EMBL" id="TIC61940.1"/>
    </source>
</evidence>
<feature type="transmembrane region" description="Helical" evidence="6">
    <location>
        <begin position="119"/>
        <end position="144"/>
    </location>
</feature>
<dbReference type="OMA" id="YHGYASS"/>
<dbReference type="PROSITE" id="PS50850">
    <property type="entry name" value="MFS"/>
    <property type="match status" value="1"/>
</dbReference>
<comment type="caution">
    <text evidence="12">The sequence shown here is derived from an EMBL/GenBank/DDBJ whole genome shotgun (WGS) entry which is preliminary data.</text>
</comment>
<evidence type="ECO:0000313" key="13">
    <source>
        <dbReference type="Proteomes" id="UP000305362"/>
    </source>
</evidence>
<dbReference type="GO" id="GO:0005886">
    <property type="term" value="C:plasma membrane"/>
    <property type="evidence" value="ECO:0007669"/>
    <property type="project" value="TreeGrafter"/>
</dbReference>
<evidence type="ECO:0000313" key="14">
    <source>
        <dbReference type="Proteomes" id="UP000305647"/>
    </source>
</evidence>
<dbReference type="EMBL" id="SPRV01000025">
    <property type="protein sequence ID" value="TIC61940.1"/>
    <property type="molecule type" value="Genomic_DNA"/>
</dbReference>
<evidence type="ECO:0000259" key="7">
    <source>
        <dbReference type="PROSITE" id="PS50850"/>
    </source>
</evidence>
<dbReference type="AlphaFoldDB" id="A0A4T0RFS8"/>
<gene>
    <name evidence="11" type="ORF">E3Q01_01278</name>
    <name evidence="12" type="ORF">E3Q02_00992</name>
    <name evidence="10" type="ORF">E3Q03_02497</name>
    <name evidence="9" type="ORF">E3Q10_01803</name>
    <name evidence="8" type="ORF">E3Q17_01840</name>
</gene>
<evidence type="ECO:0000313" key="12">
    <source>
        <dbReference type="EMBL" id="TIC69129.1"/>
    </source>
</evidence>
<keyword evidence="4 6" id="KW-0472">Membrane</keyword>
<keyword evidence="2 6" id="KW-0812">Transmembrane</keyword>
<feature type="transmembrane region" description="Helical" evidence="6">
    <location>
        <begin position="335"/>
        <end position="355"/>
    </location>
</feature>
<dbReference type="OrthoDB" id="6770063at2759"/>
<dbReference type="PANTHER" id="PTHR23502:SF134">
    <property type="entry name" value="MAJOR FACILITATOR SUPERFAMILY (MFS) PROFILE DOMAIN-CONTAINING PROTEIN-RELATED"/>
    <property type="match status" value="1"/>
</dbReference>
<dbReference type="Proteomes" id="UP000310708">
    <property type="component" value="Unassembled WGS sequence"/>
</dbReference>
<dbReference type="Gene3D" id="1.20.1250.20">
    <property type="entry name" value="MFS general substrate transporter like domains"/>
    <property type="match status" value="1"/>
</dbReference>
<feature type="transmembrane region" description="Helical" evidence="6">
    <location>
        <begin position="52"/>
        <end position="74"/>
    </location>
</feature>
<dbReference type="InterPro" id="IPR020846">
    <property type="entry name" value="MFS_dom"/>
</dbReference>
<feature type="transmembrane region" description="Helical" evidence="6">
    <location>
        <begin position="86"/>
        <end position="107"/>
    </location>
</feature>
<evidence type="ECO:0000256" key="6">
    <source>
        <dbReference type="SAM" id="Phobius"/>
    </source>
</evidence>
<evidence type="ECO:0000313" key="16">
    <source>
        <dbReference type="Proteomes" id="UP000309601"/>
    </source>
</evidence>
<dbReference type="Proteomes" id="UP000305362">
    <property type="component" value="Unassembled WGS sequence"/>
</dbReference>
<feature type="region of interest" description="Disordered" evidence="5">
    <location>
        <begin position="1"/>
        <end position="23"/>
    </location>
</feature>
<comment type="subcellular location">
    <subcellularLocation>
        <location evidence="1">Membrane</location>
        <topology evidence="1">Multi-pass membrane protein</topology>
    </subcellularLocation>
</comment>
<evidence type="ECO:0000313" key="11">
    <source>
        <dbReference type="EMBL" id="TIC67519.1"/>
    </source>
</evidence>
<evidence type="ECO:0000313" key="15">
    <source>
        <dbReference type="Proteomes" id="UP000307169"/>
    </source>
</evidence>
<dbReference type="Pfam" id="PF07690">
    <property type="entry name" value="MFS_1"/>
    <property type="match status" value="1"/>
</dbReference>
<reference evidence="13 14" key="1">
    <citation type="submission" date="2019-03" db="EMBL/GenBank/DDBJ databases">
        <title>Sequencing 25 genomes of Wallemia mellicola.</title>
        <authorList>
            <person name="Gostincar C."/>
        </authorList>
    </citation>
    <scope>NUCLEOTIDE SEQUENCE [LARGE SCALE GENOMIC DNA]</scope>
    <source>
        <strain evidence="8 15">EXF-1262</strain>
        <strain evidence="12 16">EXF-1274</strain>
        <strain evidence="10 13">EXF-1277</strain>
        <strain evidence="11 17">EXF-757</strain>
        <strain evidence="9 14">EXF-8738</strain>
    </source>
</reference>
<feature type="domain" description="Major facilitator superfamily (MFS) profile" evidence="7">
    <location>
        <begin position="51"/>
        <end position="494"/>
    </location>
</feature>
<proteinExistence type="predicted"/>
<dbReference type="EMBL" id="SPRH01000017">
    <property type="protein sequence ID" value="TIC01366.1"/>
    <property type="molecule type" value="Genomic_DNA"/>
</dbReference>